<name>A0A811R736_9POAL</name>
<dbReference type="AlphaFoldDB" id="A0A811R736"/>
<dbReference type="OrthoDB" id="703307at2759"/>
<comment type="caution">
    <text evidence="1">The sequence shown here is derived from an EMBL/GenBank/DDBJ whole genome shotgun (WGS) entry which is preliminary data.</text>
</comment>
<evidence type="ECO:0000313" key="2">
    <source>
        <dbReference type="Proteomes" id="UP000604825"/>
    </source>
</evidence>
<sequence length="392" mass="42779">MPMMAMATKLAAKPKNIDEDRVAQAYIPVMPEPPLPEASVSTFNYIDSDDEDVDEVLLVDSPRPLPRPGLRVRFADSPLCSATSSIDSSWNTLWRKVSNIGGTIQDVEDALLQLEIAAAKEPPLNYVSCCSPTHAAGGESNPLLLSPTSTNVEPSCLVIQLEKQTTGSSAQMLRLETVEFTTPTLEIDVSSSALTSHQLEDTLAKVTLEGTTGFRSRRCRFRLGCVCTRRPRCESARPRRDFGATSSADPCMYIVGQGHTSPPLLEDDGQTTREVALANFIQSITKSIQQPLLSPQQHGLVKPWKEENRPSKPSRRSARLAAIAWPCGDAQSKARQVLIKRLGVTQEEGETMEMTLLRYLNLFKGLMSDFVIKALVALSGLNGPAMLGQIAT</sequence>
<gene>
    <name evidence="1" type="ORF">NCGR_LOCUS49175</name>
</gene>
<accession>A0A811R736</accession>
<keyword evidence="2" id="KW-1185">Reference proteome</keyword>
<proteinExistence type="predicted"/>
<organism evidence="1 2">
    <name type="scientific">Miscanthus lutarioriparius</name>
    <dbReference type="NCBI Taxonomy" id="422564"/>
    <lineage>
        <taxon>Eukaryota</taxon>
        <taxon>Viridiplantae</taxon>
        <taxon>Streptophyta</taxon>
        <taxon>Embryophyta</taxon>
        <taxon>Tracheophyta</taxon>
        <taxon>Spermatophyta</taxon>
        <taxon>Magnoliopsida</taxon>
        <taxon>Liliopsida</taxon>
        <taxon>Poales</taxon>
        <taxon>Poaceae</taxon>
        <taxon>PACMAD clade</taxon>
        <taxon>Panicoideae</taxon>
        <taxon>Andropogonodae</taxon>
        <taxon>Andropogoneae</taxon>
        <taxon>Saccharinae</taxon>
        <taxon>Miscanthus</taxon>
    </lineage>
</organism>
<dbReference type="EMBL" id="CAJGYO010000013">
    <property type="protein sequence ID" value="CAD6265870.1"/>
    <property type="molecule type" value="Genomic_DNA"/>
</dbReference>
<dbReference type="Proteomes" id="UP000604825">
    <property type="component" value="Unassembled WGS sequence"/>
</dbReference>
<reference evidence="1" key="1">
    <citation type="submission" date="2020-10" db="EMBL/GenBank/DDBJ databases">
        <authorList>
            <person name="Han B."/>
            <person name="Lu T."/>
            <person name="Zhao Q."/>
            <person name="Huang X."/>
            <person name="Zhao Y."/>
        </authorList>
    </citation>
    <scope>NUCLEOTIDE SEQUENCE</scope>
</reference>
<protein>
    <submittedName>
        <fullName evidence="1">Uncharacterized protein</fullName>
    </submittedName>
</protein>
<evidence type="ECO:0000313" key="1">
    <source>
        <dbReference type="EMBL" id="CAD6265870.1"/>
    </source>
</evidence>